<keyword evidence="2" id="KW-0812">Transmembrane</keyword>
<keyword evidence="4" id="KW-1185">Reference proteome</keyword>
<evidence type="ECO:0000313" key="3">
    <source>
        <dbReference type="EMBL" id="EMD35548.1"/>
    </source>
</evidence>
<organism evidence="3 4">
    <name type="scientific">Ceriporiopsis subvermispora (strain B)</name>
    <name type="common">White-rot fungus</name>
    <name type="synonym">Gelatoporia subvermispora</name>
    <dbReference type="NCBI Taxonomy" id="914234"/>
    <lineage>
        <taxon>Eukaryota</taxon>
        <taxon>Fungi</taxon>
        <taxon>Dikarya</taxon>
        <taxon>Basidiomycota</taxon>
        <taxon>Agaricomycotina</taxon>
        <taxon>Agaricomycetes</taxon>
        <taxon>Polyporales</taxon>
        <taxon>Gelatoporiaceae</taxon>
        <taxon>Gelatoporia</taxon>
    </lineage>
</organism>
<dbReference type="AlphaFoldDB" id="M2QES0"/>
<evidence type="ECO:0000256" key="1">
    <source>
        <dbReference type="SAM" id="MobiDB-lite"/>
    </source>
</evidence>
<gene>
    <name evidence="3" type="ORF">CERSUDRAFT_96661</name>
</gene>
<evidence type="ECO:0000313" key="4">
    <source>
        <dbReference type="Proteomes" id="UP000016930"/>
    </source>
</evidence>
<accession>M2QES0</accession>
<feature type="compositionally biased region" description="Polar residues" evidence="1">
    <location>
        <begin position="98"/>
        <end position="113"/>
    </location>
</feature>
<dbReference type="Proteomes" id="UP000016930">
    <property type="component" value="Unassembled WGS sequence"/>
</dbReference>
<proteinExistence type="predicted"/>
<keyword evidence="2" id="KW-1133">Transmembrane helix</keyword>
<name>M2QES0_CERS8</name>
<evidence type="ECO:0000256" key="2">
    <source>
        <dbReference type="SAM" id="Phobius"/>
    </source>
</evidence>
<feature type="region of interest" description="Disordered" evidence="1">
    <location>
        <begin position="37"/>
        <end position="145"/>
    </location>
</feature>
<protein>
    <submittedName>
        <fullName evidence="3">Uncharacterized protein</fullName>
    </submittedName>
</protein>
<dbReference type="HOGENOM" id="CLU_1786607_0_0_1"/>
<feature type="transmembrane region" description="Helical" evidence="2">
    <location>
        <begin position="16"/>
        <end position="33"/>
    </location>
</feature>
<feature type="compositionally biased region" description="Basic and acidic residues" evidence="1">
    <location>
        <begin position="128"/>
        <end position="145"/>
    </location>
</feature>
<keyword evidence="2" id="KW-0472">Membrane</keyword>
<sequence length="145" mass="15472">MVDPTTRPGGAKNGRLIAIGSAALAAGFGLFWYSQQKHHESKVTSQAPGAVPTWEHRLGQMQQPSPQKEGSTLNPRGADPEPKPESVPLPGNKDDRTTVGSSALTAVTGQGSEDTQRSPEHISQPAPQREKEVQLPPGKKTDKSY</sequence>
<dbReference type="EMBL" id="KB445800">
    <property type="protein sequence ID" value="EMD35548.1"/>
    <property type="molecule type" value="Genomic_DNA"/>
</dbReference>
<dbReference type="OrthoDB" id="2752355at2759"/>
<feature type="compositionally biased region" description="Polar residues" evidence="1">
    <location>
        <begin position="60"/>
        <end position="74"/>
    </location>
</feature>
<reference evidence="3 4" key="1">
    <citation type="journal article" date="2012" name="Proc. Natl. Acad. Sci. U.S.A.">
        <title>Comparative genomics of Ceriporiopsis subvermispora and Phanerochaete chrysosporium provide insight into selective ligninolysis.</title>
        <authorList>
            <person name="Fernandez-Fueyo E."/>
            <person name="Ruiz-Duenas F.J."/>
            <person name="Ferreira P."/>
            <person name="Floudas D."/>
            <person name="Hibbett D.S."/>
            <person name="Canessa P."/>
            <person name="Larrondo L.F."/>
            <person name="James T.Y."/>
            <person name="Seelenfreund D."/>
            <person name="Lobos S."/>
            <person name="Polanco R."/>
            <person name="Tello M."/>
            <person name="Honda Y."/>
            <person name="Watanabe T."/>
            <person name="Watanabe T."/>
            <person name="Ryu J.S."/>
            <person name="Kubicek C.P."/>
            <person name="Schmoll M."/>
            <person name="Gaskell J."/>
            <person name="Hammel K.E."/>
            <person name="St John F.J."/>
            <person name="Vanden Wymelenberg A."/>
            <person name="Sabat G."/>
            <person name="Splinter BonDurant S."/>
            <person name="Syed K."/>
            <person name="Yadav J.S."/>
            <person name="Doddapaneni H."/>
            <person name="Subramanian V."/>
            <person name="Lavin J.L."/>
            <person name="Oguiza J.A."/>
            <person name="Perez G."/>
            <person name="Pisabarro A.G."/>
            <person name="Ramirez L."/>
            <person name="Santoyo F."/>
            <person name="Master E."/>
            <person name="Coutinho P.M."/>
            <person name="Henrissat B."/>
            <person name="Lombard V."/>
            <person name="Magnuson J.K."/>
            <person name="Kuees U."/>
            <person name="Hori C."/>
            <person name="Igarashi K."/>
            <person name="Samejima M."/>
            <person name="Held B.W."/>
            <person name="Barry K.W."/>
            <person name="LaButti K.M."/>
            <person name="Lapidus A."/>
            <person name="Lindquist E.A."/>
            <person name="Lucas S.M."/>
            <person name="Riley R."/>
            <person name="Salamov A.A."/>
            <person name="Hoffmeister D."/>
            <person name="Schwenk D."/>
            <person name="Hadar Y."/>
            <person name="Yarden O."/>
            <person name="de Vries R.P."/>
            <person name="Wiebenga A."/>
            <person name="Stenlid J."/>
            <person name="Eastwood D."/>
            <person name="Grigoriev I.V."/>
            <person name="Berka R.M."/>
            <person name="Blanchette R.A."/>
            <person name="Kersten P."/>
            <person name="Martinez A.T."/>
            <person name="Vicuna R."/>
            <person name="Cullen D."/>
        </authorList>
    </citation>
    <scope>NUCLEOTIDE SEQUENCE [LARGE SCALE GENOMIC DNA]</scope>
    <source>
        <strain evidence="3 4">B</strain>
    </source>
</reference>